<evidence type="ECO:0000313" key="2">
    <source>
        <dbReference type="Proteomes" id="UP000032430"/>
    </source>
</evidence>
<sequence>MSKREHLSSQGTDQPLSFSLLGEQLLTYKNGAITERNKILLNIISAIRNLSPDGAPNKELIKKYKTLCEAATLINYADALRRMEHQEYFDILIDFARMPMSGEFTELNNYFEFHPITPQMRLKCSIKEIPLRIWQLFREAQEAYLQANGKTHLFHLRELNINTPPKNQLYPIQIQMGAKLHNEAVDRISVDSQGRYRFVKRFGFYLLPGGGMVEPSNKKQTDALLLKMLEEHLEEEHANLYIKATALYDAIDQELFNKILLDLLTNRTAPSFCKQLIPQLKILSIDETNNSTRLKTIITRIDREIRAAKKDAISNQNHLKTLIELRATIQVRTFKCTSLFAEALEYIKRNTKCVDIQQYLDTRVLGGFQMSHSFIMTGQPLEDWFKNKFNGLEGQFGDDITGSTTKHLTLLQAITRFRTIKFCHLLIALACQIECINNGTLNEQTLWSPEQFKKACQEIVEEITKLLILLQSSIA</sequence>
<keyword evidence="2" id="KW-1185">Reference proteome</keyword>
<dbReference type="OrthoDB" id="5651768at2"/>
<organism evidence="1 2">
    <name type="scientific">Legionella fallonii LLAP-10</name>
    <dbReference type="NCBI Taxonomy" id="1212491"/>
    <lineage>
        <taxon>Bacteria</taxon>
        <taxon>Pseudomonadati</taxon>
        <taxon>Pseudomonadota</taxon>
        <taxon>Gammaproteobacteria</taxon>
        <taxon>Legionellales</taxon>
        <taxon>Legionellaceae</taxon>
        <taxon>Legionella</taxon>
    </lineage>
</organism>
<dbReference type="AlphaFoldDB" id="A0A098G6Q3"/>
<dbReference type="HOGENOM" id="CLU_029693_0_0_6"/>
<dbReference type="STRING" id="1212491.LFA_1766"/>
<name>A0A098G6Q3_9GAMM</name>
<dbReference type="EMBL" id="LN614827">
    <property type="protein sequence ID" value="CEG57165.1"/>
    <property type="molecule type" value="Genomic_DNA"/>
</dbReference>
<dbReference type="RefSeq" id="WP_045095715.1">
    <property type="nucleotide sequence ID" value="NZ_LN614827.1"/>
</dbReference>
<dbReference type="KEGG" id="lfa:LFA_1766"/>
<reference evidence="2" key="1">
    <citation type="submission" date="2014-09" db="EMBL/GenBank/DDBJ databases">
        <authorList>
            <person name="Gomez-Valero L."/>
        </authorList>
    </citation>
    <scope>NUCLEOTIDE SEQUENCE [LARGE SCALE GENOMIC DNA]</scope>
    <source>
        <strain evidence="2">ATCC700992</strain>
    </source>
</reference>
<dbReference type="Proteomes" id="UP000032430">
    <property type="component" value="Chromosome I"/>
</dbReference>
<proteinExistence type="predicted"/>
<protein>
    <submittedName>
        <fullName evidence="1">Uncharacterized protein</fullName>
    </submittedName>
</protein>
<accession>A0A098G6Q3</accession>
<gene>
    <name evidence="1" type="ORF">LFA_1766</name>
</gene>
<evidence type="ECO:0000313" key="1">
    <source>
        <dbReference type="EMBL" id="CEG57165.1"/>
    </source>
</evidence>